<dbReference type="EnsemblMetazoa" id="XM_038206295.1">
    <property type="protein sequence ID" value="XP_038062223.1"/>
    <property type="gene ID" value="LOC119732664"/>
</dbReference>
<dbReference type="OMA" id="FAPFHLM"/>
<evidence type="ECO:0008006" key="3">
    <source>
        <dbReference type="Google" id="ProtNLM"/>
    </source>
</evidence>
<organism evidence="1 2">
    <name type="scientific">Patiria miniata</name>
    <name type="common">Bat star</name>
    <name type="synonym">Asterina miniata</name>
    <dbReference type="NCBI Taxonomy" id="46514"/>
    <lineage>
        <taxon>Eukaryota</taxon>
        <taxon>Metazoa</taxon>
        <taxon>Echinodermata</taxon>
        <taxon>Eleutherozoa</taxon>
        <taxon>Asterozoa</taxon>
        <taxon>Asteroidea</taxon>
        <taxon>Valvatacea</taxon>
        <taxon>Valvatida</taxon>
        <taxon>Asterinidae</taxon>
        <taxon>Patiria</taxon>
    </lineage>
</organism>
<proteinExistence type="predicted"/>
<dbReference type="OrthoDB" id="5954192at2759"/>
<keyword evidence="2" id="KW-1185">Reference proteome</keyword>
<dbReference type="AlphaFoldDB" id="A0A914AES4"/>
<dbReference type="GeneID" id="119732664"/>
<dbReference type="PANTHER" id="PTHR16262">
    <property type="entry name" value="PEROXISOME ASSEMBLY PROTEIN 26"/>
    <property type="match status" value="1"/>
</dbReference>
<dbReference type="GO" id="GO:0005778">
    <property type="term" value="C:peroxisomal membrane"/>
    <property type="evidence" value="ECO:0007669"/>
    <property type="project" value="InterPro"/>
</dbReference>
<evidence type="ECO:0000313" key="1">
    <source>
        <dbReference type="EnsemblMetazoa" id="XP_038062223.1"/>
    </source>
</evidence>
<accession>A0A914AES4</accession>
<dbReference type="InterPro" id="IPR010797">
    <property type="entry name" value="Pex26"/>
</dbReference>
<dbReference type="GO" id="GO:0045046">
    <property type="term" value="P:protein import into peroxisome membrane"/>
    <property type="evidence" value="ECO:0007669"/>
    <property type="project" value="InterPro"/>
</dbReference>
<reference evidence="1" key="1">
    <citation type="submission" date="2022-11" db="UniProtKB">
        <authorList>
            <consortium name="EnsemblMetazoa"/>
        </authorList>
    </citation>
    <scope>IDENTIFICATION</scope>
</reference>
<sequence length="309" mass="35212">MATTSFSLPGRRIDGRRFLEVAYDLMIFRKFEDVLSMCNFGSSNGQSAMEIVFPQNYQGATGGLLDGEKDSKEDESGEAAEIIWRRKFNESVCILAIQAYAETDQWECVHQFLKQYYESWTRYPLTIVKLCILLHAKVQDFTTAENLAVDWLSDTANQTHPQYSIIMELLITQILLPQTKLDQAKALVELNSGLSPEKKMSFLKYLEKVEEDLQIRKISEKDQVSVNDYSASTLMRIIQRIGQLITRLVPVTGFGYIRDIACLGFFIYLIAIRTNLASPSSTSYAAVLWSGIVRIWRSLFAPFHLMPKA</sequence>
<dbReference type="Proteomes" id="UP000887568">
    <property type="component" value="Unplaced"/>
</dbReference>
<dbReference type="GO" id="GO:0044877">
    <property type="term" value="F:protein-containing complex binding"/>
    <property type="evidence" value="ECO:0007669"/>
    <property type="project" value="InterPro"/>
</dbReference>
<dbReference type="Pfam" id="PF07163">
    <property type="entry name" value="Pex26"/>
    <property type="match status" value="1"/>
</dbReference>
<dbReference type="GO" id="GO:0051117">
    <property type="term" value="F:ATPase binding"/>
    <property type="evidence" value="ECO:0007669"/>
    <property type="project" value="TreeGrafter"/>
</dbReference>
<protein>
    <recommendedName>
        <fullName evidence="3">Peroxisome assembly protein 26</fullName>
    </recommendedName>
</protein>
<dbReference type="RefSeq" id="XP_038062223.1">
    <property type="nucleotide sequence ID" value="XM_038206295.1"/>
</dbReference>
<evidence type="ECO:0000313" key="2">
    <source>
        <dbReference type="Proteomes" id="UP000887568"/>
    </source>
</evidence>
<name>A0A914AES4_PATMI</name>
<dbReference type="GO" id="GO:0016558">
    <property type="term" value="P:protein import into peroxisome matrix"/>
    <property type="evidence" value="ECO:0007669"/>
    <property type="project" value="TreeGrafter"/>
</dbReference>
<dbReference type="PANTHER" id="PTHR16262:SF2">
    <property type="entry name" value="PEROXISOME ASSEMBLY PROTEIN 26"/>
    <property type="match status" value="1"/>
</dbReference>